<dbReference type="AlphaFoldDB" id="A0A9D1THH9"/>
<accession>A0A9D1THH9</accession>
<evidence type="ECO:0000313" key="12">
    <source>
        <dbReference type="Proteomes" id="UP000886808"/>
    </source>
</evidence>
<comment type="caution">
    <text evidence="11">The sequence shown here is derived from an EMBL/GenBank/DDBJ whole genome shotgun (WGS) entry which is preliminary data.</text>
</comment>
<dbReference type="PANTHER" id="PTHR32438">
    <property type="entry name" value="4-ALPHA-GLUCANOTRANSFERASE DPE1, CHLOROPLASTIC/AMYLOPLASTIC"/>
    <property type="match status" value="1"/>
</dbReference>
<evidence type="ECO:0000256" key="7">
    <source>
        <dbReference type="ARBA" id="ARBA00023277"/>
    </source>
</evidence>
<reference evidence="11" key="1">
    <citation type="journal article" date="2021" name="PeerJ">
        <title>Extensive microbial diversity within the chicken gut microbiome revealed by metagenomics and culture.</title>
        <authorList>
            <person name="Gilroy R."/>
            <person name="Ravi A."/>
            <person name="Getino M."/>
            <person name="Pursley I."/>
            <person name="Horton D.L."/>
            <person name="Alikhan N.F."/>
            <person name="Baker D."/>
            <person name="Gharbi K."/>
            <person name="Hall N."/>
            <person name="Watson M."/>
            <person name="Adriaenssens E.M."/>
            <person name="Foster-Nyarko E."/>
            <person name="Jarju S."/>
            <person name="Secka A."/>
            <person name="Antonio M."/>
            <person name="Oren A."/>
            <person name="Chaudhuri R.R."/>
            <person name="La Ragione R."/>
            <person name="Hildebrand F."/>
            <person name="Pallen M.J."/>
        </authorList>
    </citation>
    <scope>NUCLEOTIDE SEQUENCE</scope>
    <source>
        <strain evidence="11">CHK193-4272</strain>
    </source>
</reference>
<dbReference type="NCBIfam" id="NF011080">
    <property type="entry name" value="PRK14508.1-3"/>
    <property type="match status" value="1"/>
</dbReference>
<comment type="similarity">
    <text evidence="2 10">Belongs to the disproportionating enzyme family.</text>
</comment>
<organism evidence="11 12">
    <name type="scientific">Candidatus Butyricicoccus avistercoris</name>
    <dbReference type="NCBI Taxonomy" id="2838518"/>
    <lineage>
        <taxon>Bacteria</taxon>
        <taxon>Bacillati</taxon>
        <taxon>Bacillota</taxon>
        <taxon>Clostridia</taxon>
        <taxon>Eubacteriales</taxon>
        <taxon>Butyricicoccaceae</taxon>
        <taxon>Butyricicoccus</taxon>
    </lineage>
</organism>
<keyword evidence="7 10" id="KW-0119">Carbohydrate metabolism</keyword>
<dbReference type="NCBIfam" id="TIGR00217">
    <property type="entry name" value="malQ"/>
    <property type="match status" value="1"/>
</dbReference>
<keyword evidence="6 10" id="KW-0808">Transferase</keyword>
<evidence type="ECO:0000256" key="9">
    <source>
        <dbReference type="ARBA" id="ARBA00031501"/>
    </source>
</evidence>
<evidence type="ECO:0000256" key="5">
    <source>
        <dbReference type="ARBA" id="ARBA00022676"/>
    </source>
</evidence>
<comment type="catalytic activity">
    <reaction evidence="1 10">
        <text>Transfers a segment of a (1-&gt;4)-alpha-D-glucan to a new position in an acceptor, which may be glucose or a (1-&gt;4)-alpha-D-glucan.</text>
        <dbReference type="EC" id="2.4.1.25"/>
    </reaction>
</comment>
<dbReference type="PANTHER" id="PTHR32438:SF5">
    <property type="entry name" value="4-ALPHA-GLUCANOTRANSFERASE DPE1, CHLOROPLASTIC_AMYLOPLASTIC"/>
    <property type="match status" value="1"/>
</dbReference>
<dbReference type="InterPro" id="IPR003385">
    <property type="entry name" value="Glyco_hydro_77"/>
</dbReference>
<evidence type="ECO:0000256" key="10">
    <source>
        <dbReference type="RuleBase" id="RU361207"/>
    </source>
</evidence>
<dbReference type="Proteomes" id="UP000886808">
    <property type="component" value="Unassembled WGS sequence"/>
</dbReference>
<name>A0A9D1THH9_9FIRM</name>
<dbReference type="GO" id="GO:0005975">
    <property type="term" value="P:carbohydrate metabolic process"/>
    <property type="evidence" value="ECO:0007669"/>
    <property type="project" value="InterPro"/>
</dbReference>
<dbReference type="Gene3D" id="3.20.20.80">
    <property type="entry name" value="Glycosidases"/>
    <property type="match status" value="1"/>
</dbReference>
<proteinExistence type="inferred from homology"/>
<dbReference type="Pfam" id="PF02446">
    <property type="entry name" value="Glyco_hydro_77"/>
    <property type="match status" value="1"/>
</dbReference>
<evidence type="ECO:0000313" key="11">
    <source>
        <dbReference type="EMBL" id="HIV62097.1"/>
    </source>
</evidence>
<evidence type="ECO:0000256" key="6">
    <source>
        <dbReference type="ARBA" id="ARBA00022679"/>
    </source>
</evidence>
<reference evidence="11" key="2">
    <citation type="submission" date="2021-04" db="EMBL/GenBank/DDBJ databases">
        <authorList>
            <person name="Gilroy R."/>
        </authorList>
    </citation>
    <scope>NUCLEOTIDE SEQUENCE</scope>
    <source>
        <strain evidence="11">CHK193-4272</strain>
    </source>
</reference>
<evidence type="ECO:0000256" key="1">
    <source>
        <dbReference type="ARBA" id="ARBA00000439"/>
    </source>
</evidence>
<evidence type="ECO:0000256" key="8">
    <source>
        <dbReference type="ARBA" id="ARBA00031423"/>
    </source>
</evidence>
<protein>
    <recommendedName>
        <fullName evidence="4 10">4-alpha-glucanotransferase</fullName>
        <ecNumber evidence="3 10">2.4.1.25</ecNumber>
    </recommendedName>
    <alternativeName>
        <fullName evidence="8 10">Amylomaltase</fullName>
    </alternativeName>
    <alternativeName>
        <fullName evidence="9 10">Disproportionating enzyme</fullName>
    </alternativeName>
</protein>
<evidence type="ECO:0000256" key="4">
    <source>
        <dbReference type="ARBA" id="ARBA00020295"/>
    </source>
</evidence>
<keyword evidence="5 10" id="KW-0328">Glycosyltransferase</keyword>
<dbReference type="EMBL" id="DXIE01000028">
    <property type="protein sequence ID" value="HIV62097.1"/>
    <property type="molecule type" value="Genomic_DNA"/>
</dbReference>
<dbReference type="EC" id="2.4.1.25" evidence="3 10"/>
<evidence type="ECO:0000256" key="2">
    <source>
        <dbReference type="ARBA" id="ARBA00005684"/>
    </source>
</evidence>
<dbReference type="SUPFAM" id="SSF51445">
    <property type="entry name" value="(Trans)glycosidases"/>
    <property type="match status" value="1"/>
</dbReference>
<gene>
    <name evidence="11" type="primary">malQ</name>
    <name evidence="11" type="ORF">H9746_04515</name>
</gene>
<dbReference type="GO" id="GO:0004134">
    <property type="term" value="F:4-alpha-glucanotransferase activity"/>
    <property type="evidence" value="ECO:0007669"/>
    <property type="project" value="UniProtKB-EC"/>
</dbReference>
<evidence type="ECO:0000256" key="3">
    <source>
        <dbReference type="ARBA" id="ARBA00012560"/>
    </source>
</evidence>
<dbReference type="InterPro" id="IPR017853">
    <property type="entry name" value="GH"/>
</dbReference>
<sequence>MFERSSGVLMHITSLPSPYGIGTLGQAAFDFIDFLKEAGQRYWQVLPLGHTGFGDSPYQCFSTIAGNYLLIDLDLLVEDGLLTEKEVLQHKQENPDKVDYEPLRKSRMELFRKAFARIDVDMRQQIDIFRRRNDEWIEDYTLFMALKKEKFNDAPLWLWSDKKIRSRDAEALKVVREQLKEEIDFRVFLQYIFFVQWKAVHSYANKNGVQIIGDIPIYVSPDSADVWQHPELFQVKMDYTPRKVAGVPPDYYSATGQLWGNPVYDWKTHEAENYHWWVWRVRRNMAMFDVIRIDHFRGLESYWAVDAGEETAINGRWCKGPGMKLIRALEQQLGKLPIIAEDLGVMTDKVRALLAKSGFPGMKVLIFGFDAHNDNEHLPHNYQPNMIVYTSTHDSQSICEQIMDICNEEEKQFAYKYLRTSPNEALGWSAIKSVWASSARISMTTMQDLLSLGADSRMNIPSTVGGNWAWRVRPEGINSKVAEMLREITVTYKRYCPYTQPQIEISQEQDEEQDEV</sequence>